<dbReference type="AlphaFoldDB" id="A0AAW5SMQ2"/>
<dbReference type="Proteomes" id="UP001207528">
    <property type="component" value="Unassembled WGS sequence"/>
</dbReference>
<reference evidence="2" key="3">
    <citation type="journal article" date="2022" name="BMC Genomics">
        <title>Comparative genome analysis of mycobacteria focusing on tRNA and non-coding RNA.</title>
        <authorList>
            <person name="Behra P.R.K."/>
            <person name="Pettersson B.M.F."/>
            <person name="Ramesh M."/>
            <person name="Das S."/>
            <person name="Dasgupta S."/>
            <person name="Kirsebom L.A."/>
        </authorList>
    </citation>
    <scope>NUCLEOTIDE SEQUENCE</scope>
    <source>
        <strain evidence="2">DSM 44203</strain>
    </source>
</reference>
<evidence type="ECO:0000313" key="4">
    <source>
        <dbReference type="Proteomes" id="UP001207528"/>
    </source>
</evidence>
<proteinExistence type="predicted"/>
<reference evidence="1 3" key="1">
    <citation type="journal article" date="2016" name="Genome Announc.">
        <title>Draft Genome Sequences of Five Rapidly Growing Mycobacterium Species, M. thermoresistibile, M. fortuitum subsp. acetamidolyticum, M. canariasense, M. brisbanense, and M. novocastrense.</title>
        <authorList>
            <person name="Katahira K."/>
            <person name="Ogura Y."/>
            <person name="Gotoh Y."/>
            <person name="Hayashi T."/>
        </authorList>
    </citation>
    <scope>NUCLEOTIDE SEQUENCE [LARGE SCALE GENOMIC DNA]</scope>
    <source>
        <strain evidence="1 3">JCM18114</strain>
    </source>
</reference>
<evidence type="ECO:0000313" key="1">
    <source>
        <dbReference type="EMBL" id="GAT12799.1"/>
    </source>
</evidence>
<dbReference type="EMBL" id="BCTA01000099">
    <property type="protein sequence ID" value="GAT12799.1"/>
    <property type="molecule type" value="Genomic_DNA"/>
</dbReference>
<evidence type="ECO:0000313" key="2">
    <source>
        <dbReference type="EMBL" id="MCV7024815.1"/>
    </source>
</evidence>
<evidence type="ECO:0000313" key="3">
    <source>
        <dbReference type="Proteomes" id="UP000069773"/>
    </source>
</evidence>
<keyword evidence="3" id="KW-1185">Reference proteome</keyword>
<organism evidence="2 4">
    <name type="scientific">Mycolicibacterium novocastrense</name>
    <name type="common">Mycobacterium novocastrense</name>
    <dbReference type="NCBI Taxonomy" id="59813"/>
    <lineage>
        <taxon>Bacteria</taxon>
        <taxon>Bacillati</taxon>
        <taxon>Actinomycetota</taxon>
        <taxon>Actinomycetes</taxon>
        <taxon>Mycobacteriales</taxon>
        <taxon>Mycobacteriaceae</taxon>
        <taxon>Mycolicibacterium</taxon>
    </lineage>
</organism>
<gene>
    <name evidence="2" type="ORF">H7I77_15940</name>
    <name evidence="1" type="ORF">RMCN_5932</name>
</gene>
<dbReference type="EMBL" id="JACKTI010000042">
    <property type="protein sequence ID" value="MCV7024815.1"/>
    <property type="molecule type" value="Genomic_DNA"/>
</dbReference>
<protein>
    <submittedName>
        <fullName evidence="2">Uncharacterized protein</fullName>
    </submittedName>
</protein>
<accession>A0AAW5SMQ2</accession>
<dbReference type="Proteomes" id="UP000069773">
    <property type="component" value="Unassembled WGS sequence"/>
</dbReference>
<name>A0AAW5SMQ2_MYCNV</name>
<comment type="caution">
    <text evidence="2">The sequence shown here is derived from an EMBL/GenBank/DDBJ whole genome shotgun (WGS) entry which is preliminary data.</text>
</comment>
<reference evidence="2" key="2">
    <citation type="submission" date="2020-07" db="EMBL/GenBank/DDBJ databases">
        <authorList>
            <person name="Pettersson B.M.F."/>
            <person name="Behra P.R.K."/>
            <person name="Ramesh M."/>
            <person name="Das S."/>
            <person name="Dasgupta S."/>
            <person name="Kirsebom L.A."/>
        </authorList>
    </citation>
    <scope>NUCLEOTIDE SEQUENCE</scope>
    <source>
        <strain evidence="2">DSM 44203</strain>
    </source>
</reference>
<dbReference type="RefSeq" id="WP_067396714.1">
    <property type="nucleotide sequence ID" value="NZ_BCTA01000099.1"/>
</dbReference>
<sequence length="94" mass="10794">MNPTEHDEETEERRDTIVWGFFRSEFAGPIYVDWPIDRRLDAYLLHHGPAELLIDGSAYDELLEHVMANIGVAQRKGILPPFKAIHQDEAGHVE</sequence>